<accession>A0ABV7H754</accession>
<dbReference type="PANTHER" id="PTHR34351">
    <property type="entry name" value="SLR1927 PROTEIN-RELATED"/>
    <property type="match status" value="1"/>
</dbReference>
<gene>
    <name evidence="2" type="ORF">ACFOEK_01750</name>
</gene>
<comment type="caution">
    <text evidence="2">The sequence shown here is derived from an EMBL/GenBank/DDBJ whole genome shotgun (WGS) entry which is preliminary data.</text>
</comment>
<reference evidence="3" key="1">
    <citation type="journal article" date="2019" name="Int. J. Syst. Evol. Microbiol.">
        <title>The Global Catalogue of Microorganisms (GCM) 10K type strain sequencing project: providing services to taxonomists for standard genome sequencing and annotation.</title>
        <authorList>
            <consortium name="The Broad Institute Genomics Platform"/>
            <consortium name="The Broad Institute Genome Sequencing Center for Infectious Disease"/>
            <person name="Wu L."/>
            <person name="Ma J."/>
        </authorList>
    </citation>
    <scope>NUCLEOTIDE SEQUENCE [LARGE SCALE GENOMIC DNA]</scope>
    <source>
        <strain evidence="3">KCTC 52438</strain>
    </source>
</reference>
<dbReference type="PANTHER" id="PTHR34351:SF1">
    <property type="entry name" value="SLR1927 PROTEIN"/>
    <property type="match status" value="1"/>
</dbReference>
<keyword evidence="1" id="KW-0812">Transmembrane</keyword>
<keyword evidence="1" id="KW-0472">Membrane</keyword>
<keyword evidence="3" id="KW-1185">Reference proteome</keyword>
<organism evidence="2 3">
    <name type="scientific">Litoribrevibacter euphylliae</name>
    <dbReference type="NCBI Taxonomy" id="1834034"/>
    <lineage>
        <taxon>Bacteria</taxon>
        <taxon>Pseudomonadati</taxon>
        <taxon>Pseudomonadota</taxon>
        <taxon>Gammaproteobacteria</taxon>
        <taxon>Oceanospirillales</taxon>
        <taxon>Oceanospirillaceae</taxon>
        <taxon>Litoribrevibacter</taxon>
    </lineage>
</organism>
<keyword evidence="1" id="KW-1133">Transmembrane helix</keyword>
<evidence type="ECO:0000313" key="3">
    <source>
        <dbReference type="Proteomes" id="UP001595476"/>
    </source>
</evidence>
<dbReference type="EMBL" id="JBHRSZ010000001">
    <property type="protein sequence ID" value="MFC3149744.1"/>
    <property type="molecule type" value="Genomic_DNA"/>
</dbReference>
<feature type="transmembrane region" description="Helical" evidence="1">
    <location>
        <begin position="58"/>
        <end position="78"/>
    </location>
</feature>
<feature type="transmembrane region" description="Helical" evidence="1">
    <location>
        <begin position="29"/>
        <end position="52"/>
    </location>
</feature>
<protein>
    <submittedName>
        <fullName evidence="2">DUF58 domain-containing protein</fullName>
    </submittedName>
</protein>
<proteinExistence type="predicted"/>
<name>A0ABV7H754_9GAMM</name>
<evidence type="ECO:0000313" key="2">
    <source>
        <dbReference type="EMBL" id="MFC3149744.1"/>
    </source>
</evidence>
<evidence type="ECO:0000256" key="1">
    <source>
        <dbReference type="SAM" id="Phobius"/>
    </source>
</evidence>
<sequence length="343" mass="39105">MQRFRQWFDAWLARRSPVADKVRLSNRNIYIFPSKPGWLLISVLFVTLLTAINYQNSLVFGACFWLGSVFAILIWHTWKNLASLEVIATDEVAGFVDEIVHVNQNIKPLDRNAHFNVQLRWRVEEPEDKSSHGVDLDAGQTESLMLNYRIRHRGWNKTPRLEVFTRYPMGILTAWSVIQLDHPVLGFPKPLFDVVPTITSEGDSGDDEATSFVHSSKQSGSDFDGLTPYIQGDSLKKVDWKRYAKTEELVTKSFVTPPVSNHWLRFDDFQGIDIEKRLSALAGWVIRWTERNQHFGLSLPNIQIQPNSGEQHQFQCLRALALYGASGQTDSESVMESAAGSRV</sequence>
<dbReference type="Proteomes" id="UP001595476">
    <property type="component" value="Unassembled WGS sequence"/>
</dbReference>
<dbReference type="RefSeq" id="WP_386715238.1">
    <property type="nucleotide sequence ID" value="NZ_JBHRSZ010000001.1"/>
</dbReference>